<evidence type="ECO:0000313" key="9">
    <source>
        <dbReference type="Proteomes" id="UP000581688"/>
    </source>
</evidence>
<dbReference type="PANTHER" id="PTHR12677">
    <property type="entry name" value="GOLGI APPARATUS MEMBRANE PROTEIN TVP38-RELATED"/>
    <property type="match status" value="1"/>
</dbReference>
<keyword evidence="4 6" id="KW-1133">Transmembrane helix</keyword>
<keyword evidence="9" id="KW-1185">Reference proteome</keyword>
<feature type="domain" description="VTT" evidence="7">
    <location>
        <begin position="53"/>
        <end position="171"/>
    </location>
</feature>
<accession>A0A841Q5K7</accession>
<comment type="similarity">
    <text evidence="6">Belongs to the TVP38/TMEM64 family.</text>
</comment>
<dbReference type="Proteomes" id="UP000581688">
    <property type="component" value="Unassembled WGS sequence"/>
</dbReference>
<evidence type="ECO:0000256" key="3">
    <source>
        <dbReference type="ARBA" id="ARBA00022692"/>
    </source>
</evidence>
<keyword evidence="2 6" id="KW-1003">Cell membrane</keyword>
<protein>
    <recommendedName>
        <fullName evidence="6">TVP38/TMEM64 family membrane protein</fullName>
    </recommendedName>
</protein>
<dbReference type="PANTHER" id="PTHR12677:SF59">
    <property type="entry name" value="GOLGI APPARATUS MEMBRANE PROTEIN TVP38-RELATED"/>
    <property type="match status" value="1"/>
</dbReference>
<feature type="transmembrane region" description="Helical" evidence="6">
    <location>
        <begin position="176"/>
        <end position="198"/>
    </location>
</feature>
<dbReference type="GO" id="GO:0005886">
    <property type="term" value="C:plasma membrane"/>
    <property type="evidence" value="ECO:0007669"/>
    <property type="project" value="UniProtKB-SubCell"/>
</dbReference>
<organism evidence="8 9">
    <name type="scientific">Salirhabdus euzebyi</name>
    <dbReference type="NCBI Taxonomy" id="394506"/>
    <lineage>
        <taxon>Bacteria</taxon>
        <taxon>Bacillati</taxon>
        <taxon>Bacillota</taxon>
        <taxon>Bacilli</taxon>
        <taxon>Bacillales</taxon>
        <taxon>Bacillaceae</taxon>
        <taxon>Salirhabdus</taxon>
    </lineage>
</organism>
<evidence type="ECO:0000256" key="2">
    <source>
        <dbReference type="ARBA" id="ARBA00022475"/>
    </source>
</evidence>
<sequence length="207" mass="23060">MKKLLTIGSYGILIVLLIGNKEAFLSLIRSGEEFSMVISGMFFALLVFFPIVPFVVPAGITGASFGILTGSMIIVVGVMVGTILMFLMARYGFQDFAQKVLSKYEKARQYEEFFERNAFITILSLRVFPVIPTPIVNILCGVSKVKLYTYTIGSLLGKLPRIIIFTVAGYQATENMFSTTVIYIVYFLVMAIVVGHTLKQQNRHVQV</sequence>
<feature type="transmembrane region" description="Helical" evidence="6">
    <location>
        <begin position="147"/>
        <end position="170"/>
    </location>
</feature>
<keyword evidence="5 6" id="KW-0472">Membrane</keyword>
<gene>
    <name evidence="8" type="ORF">HNQ94_002130</name>
</gene>
<evidence type="ECO:0000313" key="8">
    <source>
        <dbReference type="EMBL" id="MBB6453681.1"/>
    </source>
</evidence>
<reference evidence="8 9" key="1">
    <citation type="submission" date="2020-08" db="EMBL/GenBank/DDBJ databases">
        <title>Genomic Encyclopedia of Type Strains, Phase IV (KMG-IV): sequencing the most valuable type-strain genomes for metagenomic binning, comparative biology and taxonomic classification.</title>
        <authorList>
            <person name="Goeker M."/>
        </authorList>
    </citation>
    <scope>NUCLEOTIDE SEQUENCE [LARGE SCALE GENOMIC DNA]</scope>
    <source>
        <strain evidence="8 9">DSM 19612</strain>
    </source>
</reference>
<keyword evidence="3 6" id="KW-0812">Transmembrane</keyword>
<feature type="transmembrane region" description="Helical" evidence="6">
    <location>
        <begin position="7"/>
        <end position="28"/>
    </location>
</feature>
<dbReference type="AlphaFoldDB" id="A0A841Q5K7"/>
<feature type="transmembrane region" description="Helical" evidence="6">
    <location>
        <begin position="63"/>
        <end position="89"/>
    </location>
</feature>
<evidence type="ECO:0000259" key="7">
    <source>
        <dbReference type="Pfam" id="PF09335"/>
    </source>
</evidence>
<feature type="transmembrane region" description="Helical" evidence="6">
    <location>
        <begin position="34"/>
        <end position="56"/>
    </location>
</feature>
<evidence type="ECO:0000256" key="6">
    <source>
        <dbReference type="RuleBase" id="RU366058"/>
    </source>
</evidence>
<dbReference type="InterPro" id="IPR032816">
    <property type="entry name" value="VTT_dom"/>
</dbReference>
<feature type="transmembrane region" description="Helical" evidence="6">
    <location>
        <begin position="118"/>
        <end position="140"/>
    </location>
</feature>
<dbReference type="InterPro" id="IPR015414">
    <property type="entry name" value="TMEM64"/>
</dbReference>
<dbReference type="RefSeq" id="WP_174495973.1">
    <property type="nucleotide sequence ID" value="NZ_CADDWK010000005.1"/>
</dbReference>
<evidence type="ECO:0000256" key="1">
    <source>
        <dbReference type="ARBA" id="ARBA00004651"/>
    </source>
</evidence>
<dbReference type="EMBL" id="JACHGH010000005">
    <property type="protein sequence ID" value="MBB6453681.1"/>
    <property type="molecule type" value="Genomic_DNA"/>
</dbReference>
<evidence type="ECO:0000256" key="5">
    <source>
        <dbReference type="ARBA" id="ARBA00023136"/>
    </source>
</evidence>
<comment type="subcellular location">
    <subcellularLocation>
        <location evidence="1 6">Cell membrane</location>
        <topology evidence="1 6">Multi-pass membrane protein</topology>
    </subcellularLocation>
</comment>
<dbReference type="Pfam" id="PF09335">
    <property type="entry name" value="VTT_dom"/>
    <property type="match status" value="1"/>
</dbReference>
<comment type="caution">
    <text evidence="8">The sequence shown here is derived from an EMBL/GenBank/DDBJ whole genome shotgun (WGS) entry which is preliminary data.</text>
</comment>
<evidence type="ECO:0000256" key="4">
    <source>
        <dbReference type="ARBA" id="ARBA00022989"/>
    </source>
</evidence>
<name>A0A841Q5K7_9BACI</name>
<proteinExistence type="inferred from homology"/>